<feature type="binding site" evidence="10">
    <location>
        <position position="399"/>
    </location>
    <ligand>
        <name>substrate</name>
    </ligand>
</feature>
<dbReference type="FunFam" id="3.10.20.340:FF:000001">
    <property type="entry name" value="Arginine biosynthesis bifunctional protein ArgJ, chloroplastic"/>
    <property type="match status" value="1"/>
</dbReference>
<evidence type="ECO:0000256" key="2">
    <source>
        <dbReference type="ARBA" id="ARBA00011475"/>
    </source>
</evidence>
<comment type="function">
    <text evidence="10">Catalyzes two activities which are involved in the cyclic version of arginine biosynthesis: the synthesis of N-acetylglutamate from glutamate and acetyl-CoA as the acetyl donor, and of ornithine by transacetylation between N(2)-acetylornithine and glutamate.</text>
</comment>
<evidence type="ECO:0000256" key="1">
    <source>
        <dbReference type="ARBA" id="ARBA00006774"/>
    </source>
</evidence>
<feature type="binding site" evidence="10">
    <location>
        <position position="180"/>
    </location>
    <ligand>
        <name>substrate</name>
    </ligand>
</feature>
<comment type="caution">
    <text evidence="11">The sequence shown here is derived from an EMBL/GenBank/DDBJ whole genome shotgun (WGS) entry which is preliminary data.</text>
</comment>
<keyword evidence="12" id="KW-1185">Reference proteome</keyword>
<comment type="catalytic activity">
    <reaction evidence="10">
        <text>L-glutamate + acetyl-CoA = N-acetyl-L-glutamate + CoA + H(+)</text>
        <dbReference type="Rhea" id="RHEA:24292"/>
        <dbReference type="ChEBI" id="CHEBI:15378"/>
        <dbReference type="ChEBI" id="CHEBI:29985"/>
        <dbReference type="ChEBI" id="CHEBI:44337"/>
        <dbReference type="ChEBI" id="CHEBI:57287"/>
        <dbReference type="ChEBI" id="CHEBI:57288"/>
        <dbReference type="EC" id="2.3.1.1"/>
    </reaction>
</comment>
<keyword evidence="6 10" id="KW-0068">Autocatalytic cleavage</keyword>
<evidence type="ECO:0000313" key="12">
    <source>
        <dbReference type="Proteomes" id="UP000243024"/>
    </source>
</evidence>
<comment type="similarity">
    <text evidence="1 10">Belongs to the ArgJ family.</text>
</comment>
<comment type="subunit">
    <text evidence="2 10">Heterotetramer of two alpha and two beta chains.</text>
</comment>
<accession>A0A132NAG2</accession>
<dbReference type="GO" id="GO:0005737">
    <property type="term" value="C:cytoplasm"/>
    <property type="evidence" value="ECO:0007669"/>
    <property type="project" value="UniProtKB-SubCell"/>
</dbReference>
<feature type="active site" description="Nucleophile" evidence="10">
    <location>
        <position position="191"/>
    </location>
</feature>
<feature type="binding site" evidence="10">
    <location>
        <position position="404"/>
    </location>
    <ligand>
        <name>substrate</name>
    </ligand>
</feature>
<feature type="chain" id="PRO_5023477460" description="Arginine biosynthesis bifunctional protein ArgJ beta chain" evidence="10">
    <location>
        <begin position="191"/>
        <end position="404"/>
    </location>
</feature>
<evidence type="ECO:0000256" key="4">
    <source>
        <dbReference type="ARBA" id="ARBA00022605"/>
    </source>
</evidence>
<dbReference type="EC" id="2.3.1.1" evidence="10"/>
<dbReference type="InterPro" id="IPR042195">
    <property type="entry name" value="ArgJ_beta_C"/>
</dbReference>
<feature type="chain" id="PRO_5023477461" description="Arginine biosynthesis bifunctional protein ArgJ alpha chain" evidence="10">
    <location>
        <begin position="1"/>
        <end position="190"/>
    </location>
</feature>
<dbReference type="GO" id="GO:0004358">
    <property type="term" value="F:L-glutamate N-acetyltransferase activity, acting on acetyl-L-ornithine as donor"/>
    <property type="evidence" value="ECO:0007669"/>
    <property type="project" value="UniProtKB-UniRule"/>
</dbReference>
<dbReference type="EMBL" id="JXBB01000005">
    <property type="protein sequence ID" value="OAR05121.1"/>
    <property type="molecule type" value="Genomic_DNA"/>
</dbReference>
<dbReference type="NCBIfam" id="NF003802">
    <property type="entry name" value="PRK05388.1"/>
    <property type="match status" value="1"/>
</dbReference>
<dbReference type="InterPro" id="IPR016117">
    <property type="entry name" value="ArgJ-like_dom_sf"/>
</dbReference>
<dbReference type="GO" id="GO:0004042">
    <property type="term" value="F:L-glutamate N-acetyltransferase activity"/>
    <property type="evidence" value="ECO:0007669"/>
    <property type="project" value="UniProtKB-UniRule"/>
</dbReference>
<dbReference type="SUPFAM" id="SSF56266">
    <property type="entry name" value="DmpA/ArgJ-like"/>
    <property type="match status" value="1"/>
</dbReference>
<comment type="pathway">
    <text evidence="10">Amino-acid biosynthesis; L-arginine biosynthesis; N(2)-acetyl-L-ornithine from L-glutamate: step 1/4.</text>
</comment>
<evidence type="ECO:0000256" key="9">
    <source>
        <dbReference type="ARBA" id="ARBA00049439"/>
    </source>
</evidence>
<dbReference type="UniPathway" id="UPA00068">
    <property type="reaction ID" value="UER00106"/>
</dbReference>
<keyword evidence="5 10" id="KW-0808">Transferase</keyword>
<evidence type="ECO:0000313" key="11">
    <source>
        <dbReference type="EMBL" id="OAR05121.1"/>
    </source>
</evidence>
<feature type="site" description="Involved in the stabilization of negative charge on the oxyanion by the formation of the oxyanion hole" evidence="10">
    <location>
        <position position="119"/>
    </location>
</feature>
<comment type="pathway">
    <text evidence="10">Amino-acid biosynthesis; L-arginine biosynthesis; L-ornithine and N-acetyl-L-glutamate from L-glutamate and N(2)-acetyl-L-ornithine (cyclic): step 1/1.</text>
</comment>
<name>A0A132NAG2_HYDSH</name>
<dbReference type="GO" id="GO:0006592">
    <property type="term" value="P:ornithine biosynthetic process"/>
    <property type="evidence" value="ECO:0007669"/>
    <property type="project" value="TreeGrafter"/>
</dbReference>
<keyword evidence="7 10" id="KW-0511">Multifunctional enzyme</keyword>
<organism evidence="11 12">
    <name type="scientific">Hydrogenibacillus schlegelii</name>
    <name type="common">Bacillus schlegelii</name>
    <dbReference type="NCBI Taxonomy" id="1484"/>
    <lineage>
        <taxon>Bacteria</taxon>
        <taxon>Bacillati</taxon>
        <taxon>Bacillota</taxon>
        <taxon>Bacilli</taxon>
        <taxon>Bacillales</taxon>
        <taxon>Bacillales Family X. Incertae Sedis</taxon>
        <taxon>Hydrogenibacillus</taxon>
    </lineage>
</organism>
<dbReference type="PANTHER" id="PTHR23100">
    <property type="entry name" value="ARGININE BIOSYNTHESIS BIFUNCTIONAL PROTEIN ARGJ"/>
    <property type="match status" value="1"/>
</dbReference>
<evidence type="ECO:0000256" key="5">
    <source>
        <dbReference type="ARBA" id="ARBA00022679"/>
    </source>
</evidence>
<evidence type="ECO:0000256" key="10">
    <source>
        <dbReference type="HAMAP-Rule" id="MF_01106"/>
    </source>
</evidence>
<keyword evidence="8 10" id="KW-0012">Acyltransferase</keyword>
<evidence type="ECO:0000256" key="8">
    <source>
        <dbReference type="ARBA" id="ARBA00023315"/>
    </source>
</evidence>
<feature type="binding site" evidence="10">
    <location>
        <position position="154"/>
    </location>
    <ligand>
        <name>substrate</name>
    </ligand>
</feature>
<dbReference type="HAMAP" id="MF_01106">
    <property type="entry name" value="ArgJ"/>
    <property type="match status" value="1"/>
</dbReference>
<dbReference type="EC" id="2.3.1.35" evidence="10"/>
<keyword evidence="10" id="KW-0963">Cytoplasm</keyword>
<feature type="site" description="Involved in the stabilization of negative charge on the oxyanion by the formation of the oxyanion hole" evidence="10">
    <location>
        <position position="118"/>
    </location>
</feature>
<dbReference type="FunFam" id="3.60.70.12:FF:000001">
    <property type="entry name" value="Arginine biosynthesis bifunctional protein ArgJ, chloroplastic"/>
    <property type="match status" value="1"/>
</dbReference>
<proteinExistence type="inferred from homology"/>
<keyword evidence="4 10" id="KW-0028">Amino-acid biosynthesis</keyword>
<feature type="binding site" evidence="10">
    <location>
        <position position="191"/>
    </location>
    <ligand>
        <name>substrate</name>
    </ligand>
</feature>
<gene>
    <name evidence="10" type="primary">argJ</name>
    <name evidence="11" type="ORF">SA87_06305</name>
</gene>
<dbReference type="Gene3D" id="3.60.70.12">
    <property type="entry name" value="L-amino peptidase D-ALA esterase/amidase"/>
    <property type="match status" value="1"/>
</dbReference>
<dbReference type="Proteomes" id="UP000243024">
    <property type="component" value="Unassembled WGS sequence"/>
</dbReference>
<dbReference type="Pfam" id="PF01960">
    <property type="entry name" value="ArgJ"/>
    <property type="match status" value="1"/>
</dbReference>
<protein>
    <recommendedName>
        <fullName evidence="10">Arginine biosynthesis bifunctional protein ArgJ</fullName>
    </recommendedName>
    <domain>
        <recommendedName>
            <fullName evidence="10">Glutamate N-acetyltransferase</fullName>
            <ecNumber evidence="10">2.3.1.35</ecNumber>
        </recommendedName>
        <alternativeName>
            <fullName evidence="10">Ornithine acetyltransferase</fullName>
            <shortName evidence="10">OATase</shortName>
        </alternativeName>
        <alternativeName>
            <fullName evidence="10">Ornithine transacetylase</fullName>
        </alternativeName>
    </domain>
    <domain>
        <recommendedName>
            <fullName evidence="10">Amino-acid acetyltransferase</fullName>
            <ecNumber evidence="10">2.3.1.1</ecNumber>
        </recommendedName>
        <alternativeName>
            <fullName evidence="10">N-acetylglutamate synthase</fullName>
            <shortName evidence="10">AGSase</shortName>
        </alternativeName>
    </domain>
    <component>
        <recommendedName>
            <fullName evidence="10">Arginine biosynthesis bifunctional protein ArgJ alpha chain</fullName>
        </recommendedName>
    </component>
    <component>
        <recommendedName>
            <fullName evidence="10">Arginine biosynthesis bifunctional protein ArgJ beta chain</fullName>
        </recommendedName>
    </component>
</protein>
<dbReference type="NCBIfam" id="TIGR00120">
    <property type="entry name" value="ArgJ"/>
    <property type="match status" value="1"/>
</dbReference>
<comment type="subcellular location">
    <subcellularLocation>
        <location evidence="10">Cytoplasm</location>
    </subcellularLocation>
</comment>
<keyword evidence="3 10" id="KW-0055">Arginine biosynthesis</keyword>
<evidence type="ECO:0000256" key="3">
    <source>
        <dbReference type="ARBA" id="ARBA00022571"/>
    </source>
</evidence>
<reference evidence="11 12" key="1">
    <citation type="submission" date="2015-09" db="EMBL/GenBank/DDBJ databases">
        <title>Draft genome sequence of Hydrogenibacillus schlegelii DSM 2000.</title>
        <authorList>
            <person name="Hemp J."/>
        </authorList>
    </citation>
    <scope>NUCLEOTIDE SEQUENCE [LARGE SCALE GENOMIC DNA]</scope>
    <source>
        <strain evidence="11 12">MA 48</strain>
    </source>
</reference>
<dbReference type="AlphaFoldDB" id="A0A132NAG2"/>
<evidence type="ECO:0000256" key="6">
    <source>
        <dbReference type="ARBA" id="ARBA00022813"/>
    </source>
</evidence>
<sequence length="404" mass="41888">MDTALLSADVAVTLLPEGFYAGGVRVGIKRKRRDLGWIVSDVPAAAAAVYTQNAYPAAPIRLMRETLGGSGVLRGVIVNSGNANALTGETGLDDARTMQRAFAERIGAPPEAVAVASTGVIGVPLPMDKILAGIAAVPMPPEKDPAAFAEAILTTDTRTKAAAVRLRAGGADGLVVGFAKGSGMIRPNMATMLAFLLTDLAVEASFLSAAFRDVVRRTFNRVSVDTDASTNDMALVLANGRAGGEAITADHPDAPAFREALFAVSRALAREIARDGEGATKLIEVTVRGARDEATAEALAMAVVESPLVKTAVYGEDPNWGRIVAALGKSGAAFNPAGVEVKIGDVVVFADDRPASFDETEARAALAGNEVAIHVRLTDGDGEATAWGCDLTEGYVKINALYRT</sequence>
<dbReference type="STRING" id="1484.SA87_06305"/>
<dbReference type="OrthoDB" id="9804242at2"/>
<feature type="binding site" evidence="10">
    <location>
        <position position="277"/>
    </location>
    <ligand>
        <name>substrate</name>
    </ligand>
</feature>
<feature type="site" description="Cleavage; by autolysis" evidence="10">
    <location>
        <begin position="190"/>
        <end position="191"/>
    </location>
</feature>
<dbReference type="GO" id="GO:0006526">
    <property type="term" value="P:L-arginine biosynthetic process"/>
    <property type="evidence" value="ECO:0007669"/>
    <property type="project" value="UniProtKB-UniRule"/>
</dbReference>
<dbReference type="CDD" id="cd02152">
    <property type="entry name" value="OAT"/>
    <property type="match status" value="1"/>
</dbReference>
<evidence type="ECO:0000256" key="7">
    <source>
        <dbReference type="ARBA" id="ARBA00023268"/>
    </source>
</evidence>
<comment type="catalytic activity">
    <reaction evidence="9 10">
        <text>N(2)-acetyl-L-ornithine + L-glutamate = N-acetyl-L-glutamate + L-ornithine</text>
        <dbReference type="Rhea" id="RHEA:15349"/>
        <dbReference type="ChEBI" id="CHEBI:29985"/>
        <dbReference type="ChEBI" id="CHEBI:44337"/>
        <dbReference type="ChEBI" id="CHEBI:46911"/>
        <dbReference type="ChEBI" id="CHEBI:57805"/>
        <dbReference type="EC" id="2.3.1.35"/>
    </reaction>
</comment>
<dbReference type="Gene3D" id="3.10.20.340">
    <property type="entry name" value="ArgJ beta chain, C-terminal domain"/>
    <property type="match status" value="1"/>
</dbReference>
<dbReference type="InterPro" id="IPR002813">
    <property type="entry name" value="Arg_biosynth_ArgJ"/>
</dbReference>
<dbReference type="PANTHER" id="PTHR23100:SF0">
    <property type="entry name" value="ARGININE BIOSYNTHESIS BIFUNCTIONAL PROTEIN ARGJ, MITOCHONDRIAL"/>
    <property type="match status" value="1"/>
</dbReference>